<sequence>MSYRRERRSDNNDSELEDLKNRYYQELRDKIVKIRYSGKYLQCPYCWDHRRSEYDFRELERHASRIARDSKSASFKEKARHMGLLKYLDRYGDTLQKSPRSSRRNSEKEVSYLDEKSKSAELPGGKVTEPGEIVTTEQGELVTTEPGEIVTQQGEIAIEPWNKASEPGEILNESVETSVFAKESSVKSFGRTTKRNLRSNFCAIPASSSTHRGNGELFVWPWMAVVANIPVEYKDGRYVGESGRKLKEEWVSQGYNPEKVEPLWNFRGHSGLAIVEFNKDWEGFKNAIAFEKSFERDHRGKRDWFAAKHKGDKLYAWLASEEEYRLDGPIGKHLRKNGDLTTVSDIQREDRRKESTLVSNLAYALESKSKKCEDMKKNIGKTEIYMRNVIVQKEEMVQTYNEEIKKMQQNAYDQFHNIFMESERSKEQLEAQRVELETRERELKQLRALNKSEKLKLDCQRKMNEMALLEQKKADEKMMKLAEDQKRQKEQLHERIIELEAKLDQKHALELQIQRMRGAVEVMKHLTNEGDMEDTKKLELLEEELKEKEEEHEYLSSISQNLIIKERNTNDELQEARKELINGLKDTRSNICVKRMGELDGKPFSIAAKRKYSHEDVAEKAMELCSLWEEYLRDPSWHPYKVIMDGENAKEVLNENDEKLKELKSEFGDEVYEAVITALKSLLTSYTNNTSHKLGLRLKSKFLGPISKIALAGILVQGSDLSIGCKSHLGLKRTRHFYNSSTFSEGIILKMFNKALDYESQENIMWRSRNANTTSTPSSATSSHNRHNNEHPTHIDWEDEYEDSSFGLHQESS</sequence>
<dbReference type="InterPro" id="IPR038588">
    <property type="entry name" value="XS_domain_sf"/>
</dbReference>
<organism evidence="8 9">
    <name type="scientific">Fraxinus pennsylvanica</name>
    <dbReference type="NCBI Taxonomy" id="56036"/>
    <lineage>
        <taxon>Eukaryota</taxon>
        <taxon>Viridiplantae</taxon>
        <taxon>Streptophyta</taxon>
        <taxon>Embryophyta</taxon>
        <taxon>Tracheophyta</taxon>
        <taxon>Spermatophyta</taxon>
        <taxon>Magnoliopsida</taxon>
        <taxon>eudicotyledons</taxon>
        <taxon>Gunneridae</taxon>
        <taxon>Pentapetalae</taxon>
        <taxon>asterids</taxon>
        <taxon>lamiids</taxon>
        <taxon>Lamiales</taxon>
        <taxon>Oleaceae</taxon>
        <taxon>Oleeae</taxon>
        <taxon>Fraxinus</taxon>
    </lineage>
</organism>
<dbReference type="Pfam" id="PF03468">
    <property type="entry name" value="XS"/>
    <property type="match status" value="1"/>
</dbReference>
<evidence type="ECO:0000313" key="9">
    <source>
        <dbReference type="Proteomes" id="UP000834106"/>
    </source>
</evidence>
<evidence type="ECO:0000313" key="8">
    <source>
        <dbReference type="EMBL" id="CAI9758159.1"/>
    </source>
</evidence>
<evidence type="ECO:0000256" key="4">
    <source>
        <dbReference type="SAM" id="MobiDB-lite"/>
    </source>
</evidence>
<evidence type="ECO:0000256" key="1">
    <source>
        <dbReference type="ARBA" id="ARBA00023054"/>
    </source>
</evidence>
<dbReference type="InterPro" id="IPR045177">
    <property type="entry name" value="FDM1-5/IDN2"/>
</dbReference>
<feature type="compositionally biased region" description="Low complexity" evidence="4">
    <location>
        <begin position="771"/>
        <end position="783"/>
    </location>
</feature>
<feature type="compositionally biased region" description="Basic and acidic residues" evidence="4">
    <location>
        <begin position="104"/>
        <end position="119"/>
    </location>
</feature>
<feature type="region of interest" description="Disordered" evidence="4">
    <location>
        <begin position="771"/>
        <end position="813"/>
    </location>
</feature>
<evidence type="ECO:0000256" key="3">
    <source>
        <dbReference type="SAM" id="Coils"/>
    </source>
</evidence>
<evidence type="ECO:0000256" key="2">
    <source>
        <dbReference type="ARBA" id="ARBA00023158"/>
    </source>
</evidence>
<name>A0AAD1YVI9_9LAMI</name>
<dbReference type="EMBL" id="OU503038">
    <property type="protein sequence ID" value="CAI9758159.1"/>
    <property type="molecule type" value="Genomic_DNA"/>
</dbReference>
<dbReference type="Pfam" id="PF03470">
    <property type="entry name" value="zf-XS"/>
    <property type="match status" value="1"/>
</dbReference>
<feature type="compositionally biased region" description="Basic and acidic residues" evidence="4">
    <location>
        <begin position="787"/>
        <end position="796"/>
    </location>
</feature>
<accession>A0AAD1YVI9</accession>
<dbReference type="InterPro" id="IPR005380">
    <property type="entry name" value="XS_domain"/>
</dbReference>
<dbReference type="InterPro" id="IPR005379">
    <property type="entry name" value="FDM1-5/IDN2_XH"/>
</dbReference>
<dbReference type="PANTHER" id="PTHR21596:SF23">
    <property type="entry name" value="FACTOR OF DNA METHYLATION 4"/>
    <property type="match status" value="1"/>
</dbReference>
<gene>
    <name evidence="8" type="ORF">FPE_LOCUS5589</name>
</gene>
<dbReference type="Pfam" id="PF03469">
    <property type="entry name" value="XH"/>
    <property type="match status" value="1"/>
</dbReference>
<dbReference type="AlphaFoldDB" id="A0AAD1YVI9"/>
<keyword evidence="2" id="KW-0943">RNA-mediated gene silencing</keyword>
<feature type="region of interest" description="Disordered" evidence="4">
    <location>
        <begin position="95"/>
        <end position="130"/>
    </location>
</feature>
<dbReference type="CDD" id="cd12266">
    <property type="entry name" value="RRM_like_XS"/>
    <property type="match status" value="1"/>
</dbReference>
<feature type="domain" description="Factor of DNA methylation 1-5/IDN2" evidence="6">
    <location>
        <begin position="594"/>
        <end position="682"/>
    </location>
</feature>
<evidence type="ECO:0000259" key="5">
    <source>
        <dbReference type="Pfam" id="PF03468"/>
    </source>
</evidence>
<evidence type="ECO:0000259" key="6">
    <source>
        <dbReference type="Pfam" id="PF03469"/>
    </source>
</evidence>
<evidence type="ECO:0000259" key="7">
    <source>
        <dbReference type="Pfam" id="PF03470"/>
    </source>
</evidence>
<feature type="domain" description="XS" evidence="5">
    <location>
        <begin position="216"/>
        <end position="325"/>
    </location>
</feature>
<feature type="coiled-coil region" evidence="3">
    <location>
        <begin position="390"/>
        <end position="590"/>
    </location>
</feature>
<feature type="domain" description="Zinc finger-XS" evidence="7">
    <location>
        <begin position="43"/>
        <end position="84"/>
    </location>
</feature>
<dbReference type="GO" id="GO:0080188">
    <property type="term" value="P:gene silencing by siRNA-directed DNA methylation"/>
    <property type="evidence" value="ECO:0007669"/>
    <property type="project" value="InterPro"/>
</dbReference>
<dbReference type="Gene3D" id="3.30.70.2890">
    <property type="entry name" value="XS domain"/>
    <property type="match status" value="1"/>
</dbReference>
<keyword evidence="9" id="KW-1185">Reference proteome</keyword>
<reference evidence="8" key="1">
    <citation type="submission" date="2023-05" db="EMBL/GenBank/DDBJ databases">
        <authorList>
            <person name="Huff M."/>
        </authorList>
    </citation>
    <scope>NUCLEOTIDE SEQUENCE</scope>
</reference>
<dbReference type="InterPro" id="IPR005381">
    <property type="entry name" value="Znf-XS_domain"/>
</dbReference>
<keyword evidence="1 3" id="KW-0175">Coiled coil</keyword>
<proteinExistence type="predicted"/>
<dbReference type="PANTHER" id="PTHR21596">
    <property type="entry name" value="RIBONUCLEASE P SUBUNIT P38"/>
    <property type="match status" value="1"/>
</dbReference>
<protein>
    <submittedName>
        <fullName evidence="8">Uncharacterized protein</fullName>
    </submittedName>
</protein>
<dbReference type="Proteomes" id="UP000834106">
    <property type="component" value="Chromosome 3"/>
</dbReference>